<evidence type="ECO:0008006" key="4">
    <source>
        <dbReference type="Google" id="ProtNLM"/>
    </source>
</evidence>
<dbReference type="EMBL" id="KB445655">
    <property type="protein sequence ID" value="EMD58544.1"/>
    <property type="molecule type" value="Genomic_DNA"/>
</dbReference>
<evidence type="ECO:0000313" key="2">
    <source>
        <dbReference type="EMBL" id="EMD58544.1"/>
    </source>
</evidence>
<dbReference type="KEGG" id="bsc:COCSADRAFT_31274"/>
<feature type="compositionally biased region" description="Polar residues" evidence="1">
    <location>
        <begin position="21"/>
        <end position="35"/>
    </location>
</feature>
<dbReference type="eggNOG" id="ENOG502SM2V">
    <property type="taxonomic scope" value="Eukaryota"/>
</dbReference>
<reference evidence="3" key="2">
    <citation type="journal article" date="2013" name="PLoS Genet.">
        <title>Comparative genome structure, secondary metabolite, and effector coding capacity across Cochliobolus pathogens.</title>
        <authorList>
            <person name="Condon B.J."/>
            <person name="Leng Y."/>
            <person name="Wu D."/>
            <person name="Bushley K.E."/>
            <person name="Ohm R.A."/>
            <person name="Otillar R."/>
            <person name="Martin J."/>
            <person name="Schackwitz W."/>
            <person name="Grimwood J."/>
            <person name="MohdZainudin N."/>
            <person name="Xue C."/>
            <person name="Wang R."/>
            <person name="Manning V.A."/>
            <person name="Dhillon B."/>
            <person name="Tu Z.J."/>
            <person name="Steffenson B.J."/>
            <person name="Salamov A."/>
            <person name="Sun H."/>
            <person name="Lowry S."/>
            <person name="LaButti K."/>
            <person name="Han J."/>
            <person name="Copeland A."/>
            <person name="Lindquist E."/>
            <person name="Barry K."/>
            <person name="Schmutz J."/>
            <person name="Baker S.E."/>
            <person name="Ciuffetti L.M."/>
            <person name="Grigoriev I.V."/>
            <person name="Zhong S."/>
            <person name="Turgeon B.G."/>
        </authorList>
    </citation>
    <scope>NUCLEOTIDE SEQUENCE [LARGE SCALE GENOMIC DNA]</scope>
    <source>
        <strain evidence="3">ND90Pr / ATCC 201652</strain>
    </source>
</reference>
<evidence type="ECO:0000256" key="1">
    <source>
        <dbReference type="SAM" id="MobiDB-lite"/>
    </source>
</evidence>
<protein>
    <recommendedName>
        <fullName evidence="4">Heterokaryon incompatibility domain-containing protein</fullName>
    </recommendedName>
</protein>
<gene>
    <name evidence="2" type="ORF">COCSADRAFT_31274</name>
</gene>
<organism evidence="2 3">
    <name type="scientific">Cochliobolus sativus (strain ND90Pr / ATCC 201652)</name>
    <name type="common">Common root rot and spot blotch fungus</name>
    <name type="synonym">Bipolaris sorokiniana</name>
    <dbReference type="NCBI Taxonomy" id="665912"/>
    <lineage>
        <taxon>Eukaryota</taxon>
        <taxon>Fungi</taxon>
        <taxon>Dikarya</taxon>
        <taxon>Ascomycota</taxon>
        <taxon>Pezizomycotina</taxon>
        <taxon>Dothideomycetes</taxon>
        <taxon>Pleosporomycetidae</taxon>
        <taxon>Pleosporales</taxon>
        <taxon>Pleosporineae</taxon>
        <taxon>Pleosporaceae</taxon>
        <taxon>Bipolaris</taxon>
    </lineage>
</organism>
<dbReference type="GeneID" id="19136411"/>
<dbReference type="HOGENOM" id="CLU_1199705_0_0_1"/>
<proteinExistence type="predicted"/>
<dbReference type="RefSeq" id="XP_007705536.1">
    <property type="nucleotide sequence ID" value="XM_007707346.1"/>
</dbReference>
<keyword evidence="3" id="KW-1185">Reference proteome</keyword>
<name>M2QTP8_COCSN</name>
<feature type="compositionally biased region" description="Acidic residues" evidence="1">
    <location>
        <begin position="41"/>
        <end position="53"/>
    </location>
</feature>
<sequence length="231" mass="25738">MSLNAEATITIAQIKTPHINTGLTLSPYHTPTSPRYNDHEHDDDDDDDDDDGSYDNLVQNNELTASAIDGGGKEVDVTVGSDVFMETAKISKHKFERAKARQWATRDICFLVYDDSDVKIGGFDSDEEALQKHALRMSLGDNDTLIPEGDEAQRSEYADDSWKAKCCPPRDDNPIPRSYTARDLDGRVRTSRALDDVLDRAVDFANSCGLRIIWIDQECLLQPAKTITNEG</sequence>
<evidence type="ECO:0000313" key="3">
    <source>
        <dbReference type="Proteomes" id="UP000016934"/>
    </source>
</evidence>
<dbReference type="Proteomes" id="UP000016934">
    <property type="component" value="Unassembled WGS sequence"/>
</dbReference>
<accession>M2QTP8</accession>
<feature type="region of interest" description="Disordered" evidence="1">
    <location>
        <begin position="21"/>
        <end position="57"/>
    </location>
</feature>
<dbReference type="AlphaFoldDB" id="M2QTP8"/>
<dbReference type="OrthoDB" id="270167at2759"/>
<reference evidence="2 3" key="1">
    <citation type="journal article" date="2012" name="PLoS Pathog.">
        <title>Diverse lifestyles and strategies of plant pathogenesis encoded in the genomes of eighteen Dothideomycetes fungi.</title>
        <authorList>
            <person name="Ohm R.A."/>
            <person name="Feau N."/>
            <person name="Henrissat B."/>
            <person name="Schoch C.L."/>
            <person name="Horwitz B.A."/>
            <person name="Barry K.W."/>
            <person name="Condon B.J."/>
            <person name="Copeland A.C."/>
            <person name="Dhillon B."/>
            <person name="Glaser F."/>
            <person name="Hesse C.N."/>
            <person name="Kosti I."/>
            <person name="LaButti K."/>
            <person name="Lindquist E.A."/>
            <person name="Lucas S."/>
            <person name="Salamov A.A."/>
            <person name="Bradshaw R.E."/>
            <person name="Ciuffetti L."/>
            <person name="Hamelin R.C."/>
            <person name="Kema G.H.J."/>
            <person name="Lawrence C."/>
            <person name="Scott J.A."/>
            <person name="Spatafora J.W."/>
            <person name="Turgeon B.G."/>
            <person name="de Wit P.J.G.M."/>
            <person name="Zhong S."/>
            <person name="Goodwin S.B."/>
            <person name="Grigoriev I.V."/>
        </authorList>
    </citation>
    <scope>NUCLEOTIDE SEQUENCE [LARGE SCALE GENOMIC DNA]</scope>
    <source>
        <strain evidence="3">ND90Pr / ATCC 201652</strain>
    </source>
</reference>